<dbReference type="AlphaFoldDB" id="A0A7L5BCM5"/>
<feature type="transmembrane region" description="Helical" evidence="1">
    <location>
        <begin position="347"/>
        <end position="367"/>
    </location>
</feature>
<keyword evidence="1" id="KW-0812">Transmembrane</keyword>
<evidence type="ECO:0000256" key="1">
    <source>
        <dbReference type="SAM" id="Phobius"/>
    </source>
</evidence>
<keyword evidence="1" id="KW-1133">Transmembrane helix</keyword>
<dbReference type="EMBL" id="CP048632">
    <property type="protein sequence ID" value="QIB36615.1"/>
    <property type="molecule type" value="Genomic_DNA"/>
</dbReference>
<name>A0A7L5BCM5_9HYPH</name>
<organism evidence="2 4">
    <name type="scientific">Rhizobium oryzihabitans</name>
    <dbReference type="NCBI Taxonomy" id="2267833"/>
    <lineage>
        <taxon>Bacteria</taxon>
        <taxon>Pseudomonadati</taxon>
        <taxon>Pseudomonadota</taxon>
        <taxon>Alphaproteobacteria</taxon>
        <taxon>Hyphomicrobiales</taxon>
        <taxon>Rhizobiaceae</taxon>
        <taxon>Rhizobium/Agrobacterium group</taxon>
        <taxon>Rhizobium</taxon>
    </lineage>
</organism>
<feature type="transmembrane region" description="Helical" evidence="1">
    <location>
        <begin position="227"/>
        <end position="249"/>
    </location>
</feature>
<feature type="transmembrane region" description="Helical" evidence="1">
    <location>
        <begin position="392"/>
        <end position="413"/>
    </location>
</feature>
<dbReference type="KEGG" id="roy:G3A56_00190"/>
<feature type="transmembrane region" description="Helical" evidence="1">
    <location>
        <begin position="154"/>
        <end position="172"/>
    </location>
</feature>
<proteinExistence type="predicted"/>
<protein>
    <submittedName>
        <fullName evidence="2">Uncharacterized protein</fullName>
    </submittedName>
</protein>
<feature type="transmembrane region" description="Helical" evidence="1">
    <location>
        <begin position="125"/>
        <end position="142"/>
    </location>
</feature>
<feature type="transmembrane region" description="Helical" evidence="1">
    <location>
        <begin position="302"/>
        <end position="326"/>
    </location>
</feature>
<dbReference type="KEGG" id="roy:G3A56_02360"/>
<evidence type="ECO:0000313" key="2">
    <source>
        <dbReference type="EMBL" id="QIB36615.1"/>
    </source>
</evidence>
<evidence type="ECO:0000313" key="4">
    <source>
        <dbReference type="Proteomes" id="UP000464865"/>
    </source>
</evidence>
<accession>A0A7L5BCM5</accession>
<keyword evidence="1" id="KW-0472">Membrane</keyword>
<feature type="transmembrane region" description="Helical" evidence="1">
    <location>
        <begin position="178"/>
        <end position="206"/>
    </location>
</feature>
<feature type="transmembrane region" description="Helical" evidence="1">
    <location>
        <begin position="93"/>
        <end position="113"/>
    </location>
</feature>
<keyword evidence="4" id="KW-1185">Reference proteome</keyword>
<feature type="transmembrane region" description="Helical" evidence="1">
    <location>
        <begin position="6"/>
        <end position="28"/>
    </location>
</feature>
<reference evidence="2 4" key="1">
    <citation type="submission" date="2020-02" db="EMBL/GenBank/DDBJ databases">
        <title>Plant-Promoting Endophytic Bacterium Rhizobium oryzihabitans sp. nov., Isolated from the Root of Rice.</title>
        <authorList>
            <person name="zhao J."/>
            <person name="Zhang G."/>
        </authorList>
    </citation>
    <scope>NUCLEOTIDE SEQUENCE [LARGE SCALE GENOMIC DNA]</scope>
    <source>
        <strain evidence="2 4">M15</strain>
    </source>
</reference>
<evidence type="ECO:0000313" key="3">
    <source>
        <dbReference type="EMBL" id="QIB36976.1"/>
    </source>
</evidence>
<gene>
    <name evidence="2" type="ORF">G3A56_00190</name>
    <name evidence="3" type="ORF">G3A56_02360</name>
</gene>
<sequence>MENDSFRVSCTVTAAILFFFALGIRLMFPYAEWNLDANHIMQTVIYSSLQGIPASGYSLRYWFQDNLYQWWLDAIYPVSDFARPLTATSMQKGVFVASMLPKILGALNIALIFSLSLTVSADRKISALVAAIYAITAQHLVMSTIVERQIISQSLLLISFLLVAAAPTRISVRYLTYGIAIAVNVFGVACYSPPIIFLPFLLAFIVTYEFRQQTDTNSRIKTIIALAGLYLVADLIVFLLTGASVLSVLKQAVVNFLFYANPASNDEFSKLDQSLITANALWFFGNLFQWLPYLREDNFSQISYWSFALSAVVVSYCLYCAAAAIIEFVATAAKKPSVIFTTGQTRIALFSAAFLTGIAFTLAVRHGNQTEFYIMPYTFILPVVAERLSSSLAKATVALSICAVLVAATYLNYPFFGMSMEARNSYIASNADTILPTMILKPEL</sequence>
<dbReference type="RefSeq" id="WP_164056013.1">
    <property type="nucleotide sequence ID" value="NZ_CP048632.1"/>
</dbReference>
<dbReference type="EMBL" id="CP048632">
    <property type="protein sequence ID" value="QIB36976.1"/>
    <property type="molecule type" value="Genomic_DNA"/>
</dbReference>
<dbReference type="Proteomes" id="UP000464865">
    <property type="component" value="Chromosome M15-11"/>
</dbReference>